<gene>
    <name evidence="1" type="ORF">R7L_gp60</name>
</gene>
<name>A0AAE8XBH6_9CAUD</name>
<sequence length="331" mass="37997">MKKITNNHMVDLPIAVWLLQNGYYSGADVAPEGELISVTTLMKPTRRLILERQVDQSQEVLDVADLVASRVGHGLHDSIERAWTEGDWQGAMRRLHYPQSVVDKVLINPDPSEVGEDDIPIFLEQRRFKEIGGVVLTGQLDFSINGAYRDIKTTSTFAYTSGKKDFDYILQGSLYRYIMPELIWQDKMRIEFIFTDWQKFRSKADPNYPQAKVAHKEYPLMPVEDVEKWVLDKIDHIKQNAKHVKSQDKLVRCTDDELWKQPDTYKYYANPETAKAGGRAQKSFEKLADAEQHKAAKGKGTIITVKGEVKACEYCPAFSVCEQRKEYFPDV</sequence>
<accession>A0AAE8XBH6</accession>
<evidence type="ECO:0008006" key="3">
    <source>
        <dbReference type="Google" id="ProtNLM"/>
    </source>
</evidence>
<organism evidence="1 2">
    <name type="scientific">Dinoroseobacter phage vB_DshP-R7L</name>
    <dbReference type="NCBI Taxonomy" id="2873349"/>
    <lineage>
        <taxon>Viruses</taxon>
        <taxon>Duplodnaviria</taxon>
        <taxon>Heunggongvirae</taxon>
        <taxon>Uroviricota</taxon>
        <taxon>Caudoviricetes</taxon>
        <taxon>Schitoviridae</taxon>
        <taxon>Rhodovirinae</taxon>
        <taxon>Gonggongvirus</taxon>
        <taxon>Gonggongvirus R7l</taxon>
    </lineage>
</organism>
<dbReference type="Proteomes" id="UP000828212">
    <property type="component" value="Segment"/>
</dbReference>
<evidence type="ECO:0000313" key="1">
    <source>
        <dbReference type="EMBL" id="UAT28899.1"/>
    </source>
</evidence>
<dbReference type="EMBL" id="MZ773648">
    <property type="protein sequence ID" value="UAT28899.1"/>
    <property type="molecule type" value="Genomic_DNA"/>
</dbReference>
<reference evidence="1" key="1">
    <citation type="submission" date="2021-08" db="EMBL/GenBank/DDBJ databases">
        <authorList>
            <person name="Lu L."/>
            <person name="Huang X."/>
            <person name="Zhang R."/>
            <person name="Jiao N."/>
        </authorList>
    </citation>
    <scope>NUCLEOTIDE SEQUENCE</scope>
</reference>
<proteinExistence type="predicted"/>
<keyword evidence="2" id="KW-1185">Reference proteome</keyword>
<evidence type="ECO:0000313" key="2">
    <source>
        <dbReference type="Proteomes" id="UP000828212"/>
    </source>
</evidence>
<protein>
    <recommendedName>
        <fullName evidence="3">PD-(D/E)XK endonuclease-like domain-containing protein</fullName>
    </recommendedName>
</protein>